<dbReference type="GeneID" id="60321047"/>
<keyword evidence="2" id="KW-1185">Reference proteome</keyword>
<organism evidence="1 2">
    <name type="scientific">Mycobacterium phage LilMcDreamy</name>
    <dbReference type="NCBI Taxonomy" id="2652422"/>
    <lineage>
        <taxon>Viruses</taxon>
        <taxon>Duplodnaviria</taxon>
        <taxon>Heunggongvirae</taxon>
        <taxon>Uroviricota</taxon>
        <taxon>Caudoviricetes</taxon>
        <taxon>Bclasvirinae</taxon>
        <taxon>Lilmcdreamyvirus</taxon>
        <taxon>Lilmcdreamyvirus lilmcdreamy</taxon>
    </lineage>
</organism>
<proteinExistence type="predicted"/>
<accession>A0A5P8D6P1</accession>
<name>A0A5P8D6P1_9CAUD</name>
<evidence type="ECO:0000313" key="1">
    <source>
        <dbReference type="EMBL" id="QFP94697.1"/>
    </source>
</evidence>
<dbReference type="KEGG" id="vg:60321047"/>
<evidence type="ECO:0000313" key="2">
    <source>
        <dbReference type="Proteomes" id="UP000325405"/>
    </source>
</evidence>
<reference evidence="1 2" key="1">
    <citation type="submission" date="2019-08" db="EMBL/GenBank/DDBJ databases">
        <authorList>
            <person name="Lippold A."/>
            <person name="Marlatt M."/>
            <person name="Cooper K."/>
            <person name="Frohnapfel E."/>
            <person name="Glenski M."/>
            <person name="Johnson H."/>
            <person name="Johnson K."/>
            <person name="Tjaden E."/>
            <person name="Troeh S."/>
            <person name="Hayes S."/>
            <person name="Ettinger A.-S.H."/>
            <person name="Ettinger W.F."/>
            <person name="Haydock J."/>
            <person name="Anders K.R."/>
            <person name="Garlena R.A."/>
            <person name="Russell D.A."/>
            <person name="Pope W.H."/>
            <person name="Jacobs-Sera D."/>
            <person name="Hatfull G.F."/>
        </authorList>
    </citation>
    <scope>NUCLEOTIDE SEQUENCE [LARGE SCALE GENOMIC DNA]</scope>
</reference>
<dbReference type="Proteomes" id="UP000325405">
    <property type="component" value="Segment"/>
</dbReference>
<sequence>MIAGLTPAQEAEVRYGVKVGEPSNRIVGIAPRPDEGRHAMLGSRTTPTADWWTLMIKDQGTCSCAHGPRRWSADYRGRTCGTCGKPPGRHRTVIA</sequence>
<dbReference type="RefSeq" id="YP_009949641.1">
    <property type="nucleotide sequence ID" value="NC_051582.1"/>
</dbReference>
<protein>
    <submittedName>
        <fullName evidence="1">Uncharacterized protein</fullName>
    </submittedName>
</protein>
<dbReference type="EMBL" id="MN284893">
    <property type="protein sequence ID" value="QFP94697.1"/>
    <property type="molecule type" value="Genomic_DNA"/>
</dbReference>
<gene>
    <name evidence="1" type="primary">77</name>
    <name evidence="1" type="ORF">SEA_LILMCDREAMY_77</name>
</gene>